<dbReference type="PANTHER" id="PTHR11439:SF470">
    <property type="entry name" value="CYSTEINE-RICH RLK (RECEPTOR-LIKE PROTEIN KINASE) 8"/>
    <property type="match status" value="1"/>
</dbReference>
<accession>A0AAF1AZP5</accession>
<dbReference type="Pfam" id="PF07727">
    <property type="entry name" value="RVT_2"/>
    <property type="match status" value="1"/>
</dbReference>
<dbReference type="KEGG" id="dcr:108221460"/>
<dbReference type="AlphaFoldDB" id="A0AAF1AZP5"/>
<dbReference type="InterPro" id="IPR013103">
    <property type="entry name" value="RVT_2"/>
</dbReference>
<reference evidence="2" key="1">
    <citation type="journal article" date="2016" name="Nat. Genet.">
        <title>A high-quality carrot genome assembly provides new insights into carotenoid accumulation and asterid genome evolution.</title>
        <authorList>
            <person name="Iorizzo M."/>
            <person name="Ellison S."/>
            <person name="Senalik D."/>
            <person name="Zeng P."/>
            <person name="Satapoomin P."/>
            <person name="Huang J."/>
            <person name="Bowman M."/>
            <person name="Iovene M."/>
            <person name="Sanseverino W."/>
            <person name="Cavagnaro P."/>
            <person name="Yildiz M."/>
            <person name="Macko-Podgorni A."/>
            <person name="Moranska E."/>
            <person name="Grzebelus E."/>
            <person name="Grzebelus D."/>
            <person name="Ashrafi H."/>
            <person name="Zheng Z."/>
            <person name="Cheng S."/>
            <person name="Spooner D."/>
            <person name="Van Deynze A."/>
            <person name="Simon P."/>
        </authorList>
    </citation>
    <scope>NUCLEOTIDE SEQUENCE</scope>
    <source>
        <tissue evidence="2">Leaf</tissue>
    </source>
</reference>
<dbReference type="CDD" id="cd09272">
    <property type="entry name" value="RNase_HI_RT_Ty1"/>
    <property type="match status" value="1"/>
</dbReference>
<protein>
    <recommendedName>
        <fullName evidence="1">Reverse transcriptase Ty1/copia-type domain-containing protein</fullName>
    </recommendedName>
</protein>
<evidence type="ECO:0000259" key="1">
    <source>
        <dbReference type="Pfam" id="PF07727"/>
    </source>
</evidence>
<sequence length="439" mass="49069">MITARILLCVAASNQWIVDQMDVTNAFLHGDLKETVYMRMPPGYHLLSNIPQSFSATAVCKLTKSLYGLKQAPREWFSKLSTALKQFGFCQSHSDNSMFTIVKDGAFCGVLVYVDDILVTGASAVLDAEVKAFLRSKFKIKDVGPLKYFLGIEVARSTAGFYLNQRKYVLDLMTDTGLMYAKPSTIPMEQNHHLTDNESALLNSLDTSLYRRIVGKLIYLTITRPDVCYSVHILSQFIHQPCSDHLQAAFKVLRFLKSSPGQGLLISSSASLHLTAYCDSDWAGCQFTRLSLTGYCIKLGDSLVSWKCKKQHTVSKSSVEAEYRSMADTCCEVVWLVALLKNFLISPKLPIPFYCDSQSTLYIAANPVFHERTKHIEIDCHIVREKLIRGLIAPTHISTTEQRADMFTKALGAAALQFLSSKLNVCNLLQPSTLRKDVT</sequence>
<evidence type="ECO:0000313" key="3">
    <source>
        <dbReference type="Proteomes" id="UP000077755"/>
    </source>
</evidence>
<keyword evidence="3" id="KW-1185">Reference proteome</keyword>
<dbReference type="PANTHER" id="PTHR11439">
    <property type="entry name" value="GAG-POL-RELATED RETROTRANSPOSON"/>
    <property type="match status" value="1"/>
</dbReference>
<dbReference type="InterPro" id="IPR043502">
    <property type="entry name" value="DNA/RNA_pol_sf"/>
</dbReference>
<evidence type="ECO:0000313" key="2">
    <source>
        <dbReference type="EMBL" id="WOH00710.1"/>
    </source>
</evidence>
<dbReference type="SUPFAM" id="SSF56672">
    <property type="entry name" value="DNA/RNA polymerases"/>
    <property type="match status" value="1"/>
</dbReference>
<dbReference type="Proteomes" id="UP000077755">
    <property type="component" value="Chromosome 5"/>
</dbReference>
<reference evidence="2" key="2">
    <citation type="submission" date="2022-03" db="EMBL/GenBank/DDBJ databases">
        <title>Draft title - Genomic analysis of global carrot germplasm unveils the trajectory of domestication and the origin of high carotenoid orange carrot.</title>
        <authorList>
            <person name="Iorizzo M."/>
            <person name="Ellison S."/>
            <person name="Senalik D."/>
            <person name="Macko-Podgorni A."/>
            <person name="Grzebelus D."/>
            <person name="Bostan H."/>
            <person name="Rolling W."/>
            <person name="Curaba J."/>
            <person name="Simon P."/>
        </authorList>
    </citation>
    <scope>NUCLEOTIDE SEQUENCE</scope>
    <source>
        <tissue evidence="2">Leaf</tissue>
    </source>
</reference>
<gene>
    <name evidence="2" type="ORF">DCAR_0520084</name>
</gene>
<proteinExistence type="predicted"/>
<dbReference type="EMBL" id="CP093347">
    <property type="protein sequence ID" value="WOH00710.1"/>
    <property type="molecule type" value="Genomic_DNA"/>
</dbReference>
<organism evidence="2 3">
    <name type="scientific">Daucus carota subsp. sativus</name>
    <name type="common">Carrot</name>
    <dbReference type="NCBI Taxonomy" id="79200"/>
    <lineage>
        <taxon>Eukaryota</taxon>
        <taxon>Viridiplantae</taxon>
        <taxon>Streptophyta</taxon>
        <taxon>Embryophyta</taxon>
        <taxon>Tracheophyta</taxon>
        <taxon>Spermatophyta</taxon>
        <taxon>Magnoliopsida</taxon>
        <taxon>eudicotyledons</taxon>
        <taxon>Gunneridae</taxon>
        <taxon>Pentapetalae</taxon>
        <taxon>asterids</taxon>
        <taxon>campanulids</taxon>
        <taxon>Apiales</taxon>
        <taxon>Apiaceae</taxon>
        <taxon>Apioideae</taxon>
        <taxon>Scandiceae</taxon>
        <taxon>Daucinae</taxon>
        <taxon>Daucus</taxon>
        <taxon>Daucus sect. Daucus</taxon>
    </lineage>
</organism>
<feature type="domain" description="Reverse transcriptase Ty1/copia-type" evidence="1">
    <location>
        <begin position="5"/>
        <end position="189"/>
    </location>
</feature>
<name>A0AAF1AZP5_DAUCS</name>